<dbReference type="EMBL" id="MFSS01000031">
    <property type="protein sequence ID" value="OGI43991.1"/>
    <property type="molecule type" value="Genomic_DNA"/>
</dbReference>
<dbReference type="CDD" id="cd06530">
    <property type="entry name" value="S26_SPase_I"/>
    <property type="match status" value="1"/>
</dbReference>
<evidence type="ECO:0000259" key="8">
    <source>
        <dbReference type="Pfam" id="PF10502"/>
    </source>
</evidence>
<evidence type="ECO:0000256" key="6">
    <source>
        <dbReference type="PIRSR" id="PIRSR600223-1"/>
    </source>
</evidence>
<sequence length="199" mass="22574">SFLVEPFRIPSSSMLPSLKVGDFILVNKYRYGLRLPIVHRKIFEIGAPERGDVMVFRFPLDPSTNYIKRVIGLPGDHVVYKDKTVYINGRPMPQTGVDSYSFVEAGERIIVANRLAEDLDGHAHEILVNGAMNQPPAEFHVPPGNYFVMGDNRDYSNDSRYWRFVPERNVVGRAFLVWFSWDTANGGGVNWARIGTTIK</sequence>
<dbReference type="InterPro" id="IPR036286">
    <property type="entry name" value="LexA/Signal_pep-like_sf"/>
</dbReference>
<dbReference type="PROSITE" id="PS00760">
    <property type="entry name" value="SPASE_I_2"/>
    <property type="match status" value="1"/>
</dbReference>
<evidence type="ECO:0000256" key="4">
    <source>
        <dbReference type="ARBA" id="ARBA00019232"/>
    </source>
</evidence>
<dbReference type="PROSITE" id="PS00761">
    <property type="entry name" value="SPASE_I_3"/>
    <property type="match status" value="1"/>
</dbReference>
<protein>
    <recommendedName>
        <fullName evidence="4 7">Signal peptidase I</fullName>
        <ecNumber evidence="3 7">3.4.21.89</ecNumber>
    </recommendedName>
</protein>
<name>A0A1F6TFU5_9PROT</name>
<comment type="caution">
    <text evidence="9">The sequence shown here is derived from an EMBL/GenBank/DDBJ whole genome shotgun (WGS) entry which is preliminary data.</text>
</comment>
<dbReference type="GO" id="GO:0004252">
    <property type="term" value="F:serine-type endopeptidase activity"/>
    <property type="evidence" value="ECO:0007669"/>
    <property type="project" value="InterPro"/>
</dbReference>
<dbReference type="InterPro" id="IPR019757">
    <property type="entry name" value="Pept_S26A_signal_pept_1_Lys-AS"/>
</dbReference>
<keyword evidence="7" id="KW-0645">Protease</keyword>
<feature type="non-terminal residue" evidence="9">
    <location>
        <position position="1"/>
    </location>
</feature>
<feature type="active site" evidence="6">
    <location>
        <position position="68"/>
    </location>
</feature>
<evidence type="ECO:0000256" key="7">
    <source>
        <dbReference type="RuleBase" id="RU362042"/>
    </source>
</evidence>
<dbReference type="InterPro" id="IPR019533">
    <property type="entry name" value="Peptidase_S26"/>
</dbReference>
<accession>A0A1F6TFU5</accession>
<dbReference type="Pfam" id="PF10502">
    <property type="entry name" value="Peptidase_S26"/>
    <property type="match status" value="1"/>
</dbReference>
<evidence type="ECO:0000313" key="9">
    <source>
        <dbReference type="EMBL" id="OGI43991.1"/>
    </source>
</evidence>
<dbReference type="PANTHER" id="PTHR43390:SF1">
    <property type="entry name" value="CHLOROPLAST PROCESSING PEPTIDASE"/>
    <property type="match status" value="1"/>
</dbReference>
<feature type="active site" evidence="6">
    <location>
        <position position="13"/>
    </location>
</feature>
<proteinExistence type="inferred from homology"/>
<comment type="similarity">
    <text evidence="2 7">Belongs to the peptidase S26 family.</text>
</comment>
<comment type="catalytic activity">
    <reaction evidence="1 7">
        <text>Cleavage of hydrophobic, N-terminal signal or leader sequences from secreted and periplasmic proteins.</text>
        <dbReference type="EC" id="3.4.21.89"/>
    </reaction>
</comment>
<evidence type="ECO:0000256" key="2">
    <source>
        <dbReference type="ARBA" id="ARBA00009370"/>
    </source>
</evidence>
<dbReference type="PANTHER" id="PTHR43390">
    <property type="entry name" value="SIGNAL PEPTIDASE I"/>
    <property type="match status" value="1"/>
</dbReference>
<dbReference type="GO" id="GO:0006465">
    <property type="term" value="P:signal peptide processing"/>
    <property type="evidence" value="ECO:0007669"/>
    <property type="project" value="InterPro"/>
</dbReference>
<keyword evidence="5 7" id="KW-0378">Hydrolase</keyword>
<dbReference type="InterPro" id="IPR000223">
    <property type="entry name" value="Pept_S26A_signal_pept_1"/>
</dbReference>
<feature type="domain" description="Peptidase S26" evidence="8">
    <location>
        <begin position="2"/>
        <end position="179"/>
    </location>
</feature>
<dbReference type="GO" id="GO:0016020">
    <property type="term" value="C:membrane"/>
    <property type="evidence" value="ECO:0007669"/>
    <property type="project" value="UniProtKB-SubCell"/>
</dbReference>
<dbReference type="PRINTS" id="PR00727">
    <property type="entry name" value="LEADERPTASE"/>
</dbReference>
<dbReference type="AlphaFoldDB" id="A0A1F6TFU5"/>
<dbReference type="STRING" id="1817758.A2150_04200"/>
<evidence type="ECO:0000256" key="3">
    <source>
        <dbReference type="ARBA" id="ARBA00013208"/>
    </source>
</evidence>
<dbReference type="GO" id="GO:0009003">
    <property type="term" value="F:signal peptidase activity"/>
    <property type="evidence" value="ECO:0007669"/>
    <property type="project" value="UniProtKB-EC"/>
</dbReference>
<dbReference type="NCBIfam" id="TIGR02227">
    <property type="entry name" value="sigpep_I_bact"/>
    <property type="match status" value="1"/>
</dbReference>
<organism evidence="9 10">
    <name type="scientific">Candidatus Muproteobacteria bacterium RBG_16_64_11</name>
    <dbReference type="NCBI Taxonomy" id="1817758"/>
    <lineage>
        <taxon>Bacteria</taxon>
        <taxon>Pseudomonadati</taxon>
        <taxon>Pseudomonadota</taxon>
        <taxon>Candidatus Muproteobacteria</taxon>
    </lineage>
</organism>
<comment type="subcellular location">
    <subcellularLocation>
        <location evidence="7">Membrane</location>
        <topology evidence="7">Single-pass type II membrane protein</topology>
    </subcellularLocation>
</comment>
<evidence type="ECO:0000313" key="10">
    <source>
        <dbReference type="Proteomes" id="UP000177925"/>
    </source>
</evidence>
<reference evidence="9 10" key="1">
    <citation type="journal article" date="2016" name="Nat. Commun.">
        <title>Thousands of microbial genomes shed light on interconnected biogeochemical processes in an aquifer system.</title>
        <authorList>
            <person name="Anantharaman K."/>
            <person name="Brown C.T."/>
            <person name="Hug L.A."/>
            <person name="Sharon I."/>
            <person name="Castelle C.J."/>
            <person name="Probst A.J."/>
            <person name="Thomas B.C."/>
            <person name="Singh A."/>
            <person name="Wilkins M.J."/>
            <person name="Karaoz U."/>
            <person name="Brodie E.L."/>
            <person name="Williams K.H."/>
            <person name="Hubbard S.S."/>
            <person name="Banfield J.F."/>
        </authorList>
    </citation>
    <scope>NUCLEOTIDE SEQUENCE [LARGE SCALE GENOMIC DNA]</scope>
</reference>
<dbReference type="SUPFAM" id="SSF51306">
    <property type="entry name" value="LexA/Signal peptidase"/>
    <property type="match status" value="1"/>
</dbReference>
<evidence type="ECO:0000256" key="1">
    <source>
        <dbReference type="ARBA" id="ARBA00000677"/>
    </source>
</evidence>
<dbReference type="Proteomes" id="UP000177925">
    <property type="component" value="Unassembled WGS sequence"/>
</dbReference>
<gene>
    <name evidence="9" type="ORF">A2150_04200</name>
</gene>
<dbReference type="Gene3D" id="2.10.109.10">
    <property type="entry name" value="Umud Fragment, subunit A"/>
    <property type="match status" value="1"/>
</dbReference>
<evidence type="ECO:0000256" key="5">
    <source>
        <dbReference type="ARBA" id="ARBA00022801"/>
    </source>
</evidence>
<dbReference type="InterPro" id="IPR019758">
    <property type="entry name" value="Pept_S26A_signal_pept_1_CS"/>
</dbReference>
<dbReference type="EC" id="3.4.21.89" evidence="3 7"/>